<comment type="caution">
    <text evidence="2">The sequence shown here is derived from an EMBL/GenBank/DDBJ whole genome shotgun (WGS) entry which is preliminary data.</text>
</comment>
<organism evidence="2 3">
    <name type="scientific">Frankliniella fusca</name>
    <dbReference type="NCBI Taxonomy" id="407009"/>
    <lineage>
        <taxon>Eukaryota</taxon>
        <taxon>Metazoa</taxon>
        <taxon>Ecdysozoa</taxon>
        <taxon>Arthropoda</taxon>
        <taxon>Hexapoda</taxon>
        <taxon>Insecta</taxon>
        <taxon>Pterygota</taxon>
        <taxon>Neoptera</taxon>
        <taxon>Paraneoptera</taxon>
        <taxon>Thysanoptera</taxon>
        <taxon>Terebrantia</taxon>
        <taxon>Thripoidea</taxon>
        <taxon>Thripidae</taxon>
        <taxon>Frankliniella</taxon>
    </lineage>
</organism>
<feature type="region of interest" description="Disordered" evidence="1">
    <location>
        <begin position="28"/>
        <end position="54"/>
    </location>
</feature>
<gene>
    <name evidence="2" type="ORF">KUF71_001277</name>
</gene>
<sequence>VGVPSPIPFVVLGWAPLNKRRPVARRLAHASTSRCNSRPLPRDGTTSARSEFYY</sequence>
<reference evidence="2" key="1">
    <citation type="submission" date="2021-07" db="EMBL/GenBank/DDBJ databases">
        <authorList>
            <person name="Catto M.A."/>
            <person name="Jacobson A."/>
            <person name="Kennedy G."/>
            <person name="Labadie P."/>
            <person name="Hunt B.G."/>
            <person name="Srinivasan R."/>
        </authorList>
    </citation>
    <scope>NUCLEOTIDE SEQUENCE</scope>
    <source>
        <strain evidence="2">PL_HMW_Pooled</strain>
        <tissue evidence="2">Head</tissue>
    </source>
</reference>
<accession>A0AAE1HHK7</accession>
<feature type="compositionally biased region" description="Polar residues" evidence="1">
    <location>
        <begin position="44"/>
        <end position="54"/>
    </location>
</feature>
<reference evidence="2" key="2">
    <citation type="journal article" date="2023" name="BMC Genomics">
        <title>Pest status, molecular evolution, and epigenetic factors derived from the genome assembly of Frankliniella fusca, a thysanopteran phytovirus vector.</title>
        <authorList>
            <person name="Catto M.A."/>
            <person name="Labadie P.E."/>
            <person name="Jacobson A.L."/>
            <person name="Kennedy G.G."/>
            <person name="Srinivasan R."/>
            <person name="Hunt B.G."/>
        </authorList>
    </citation>
    <scope>NUCLEOTIDE SEQUENCE</scope>
    <source>
        <strain evidence="2">PL_HMW_Pooled</strain>
    </source>
</reference>
<feature type="non-terminal residue" evidence="2">
    <location>
        <position position="1"/>
    </location>
</feature>
<evidence type="ECO:0000313" key="2">
    <source>
        <dbReference type="EMBL" id="KAK3921497.1"/>
    </source>
</evidence>
<evidence type="ECO:0000313" key="3">
    <source>
        <dbReference type="Proteomes" id="UP001219518"/>
    </source>
</evidence>
<evidence type="ECO:0000256" key="1">
    <source>
        <dbReference type="SAM" id="MobiDB-lite"/>
    </source>
</evidence>
<protein>
    <submittedName>
        <fullName evidence="2">NADH-ubiquinone oxidoreductase, mitochondrial</fullName>
    </submittedName>
</protein>
<dbReference type="Proteomes" id="UP001219518">
    <property type="component" value="Unassembled WGS sequence"/>
</dbReference>
<name>A0AAE1HHK7_9NEOP</name>
<dbReference type="EMBL" id="JAHWGI010001034">
    <property type="protein sequence ID" value="KAK3921497.1"/>
    <property type="molecule type" value="Genomic_DNA"/>
</dbReference>
<dbReference type="AlphaFoldDB" id="A0AAE1HHK7"/>
<keyword evidence="3" id="KW-1185">Reference proteome</keyword>
<proteinExistence type="predicted"/>